<proteinExistence type="predicted"/>
<gene>
    <name evidence="1" type="ORF">S03H2_70258</name>
</gene>
<sequence length="107" mass="12126">TKIISDLKKNPLEVAAHESEADEFLLMEREMAEKVIAILSEKYGVKPPQLIISDKCHEPNIGLYSDNKIMVCKTGVNLHVLAHEFWHHVQSENGMHMDEGEAEKFAV</sequence>
<reference evidence="1" key="1">
    <citation type="journal article" date="2014" name="Front. Microbiol.">
        <title>High frequency of phylogenetically diverse reductive dehalogenase-homologous genes in deep subseafloor sedimentary metagenomes.</title>
        <authorList>
            <person name="Kawai M."/>
            <person name="Futagami T."/>
            <person name="Toyoda A."/>
            <person name="Takaki Y."/>
            <person name="Nishi S."/>
            <person name="Hori S."/>
            <person name="Arai W."/>
            <person name="Tsubouchi T."/>
            <person name="Morono Y."/>
            <person name="Uchiyama I."/>
            <person name="Ito T."/>
            <person name="Fujiyama A."/>
            <person name="Inagaki F."/>
            <person name="Takami H."/>
        </authorList>
    </citation>
    <scope>NUCLEOTIDE SEQUENCE</scope>
    <source>
        <strain evidence="1">Expedition CK06-06</strain>
    </source>
</reference>
<evidence type="ECO:0008006" key="2">
    <source>
        <dbReference type="Google" id="ProtNLM"/>
    </source>
</evidence>
<evidence type="ECO:0000313" key="1">
    <source>
        <dbReference type="EMBL" id="GAH92120.1"/>
    </source>
</evidence>
<accession>X1KEQ9</accession>
<feature type="non-terminal residue" evidence="1">
    <location>
        <position position="1"/>
    </location>
</feature>
<protein>
    <recommendedName>
        <fullName evidence="2">IrrE N-terminal-like domain-containing protein</fullName>
    </recommendedName>
</protein>
<comment type="caution">
    <text evidence="1">The sequence shown here is derived from an EMBL/GenBank/DDBJ whole genome shotgun (WGS) entry which is preliminary data.</text>
</comment>
<dbReference type="EMBL" id="BARU01046642">
    <property type="protein sequence ID" value="GAH92120.1"/>
    <property type="molecule type" value="Genomic_DNA"/>
</dbReference>
<dbReference type="AlphaFoldDB" id="X1KEQ9"/>
<organism evidence="1">
    <name type="scientific">marine sediment metagenome</name>
    <dbReference type="NCBI Taxonomy" id="412755"/>
    <lineage>
        <taxon>unclassified sequences</taxon>
        <taxon>metagenomes</taxon>
        <taxon>ecological metagenomes</taxon>
    </lineage>
</organism>
<name>X1KEQ9_9ZZZZ</name>